<organism evidence="11 12">
    <name type="scientific">Capsella rubella</name>
    <dbReference type="NCBI Taxonomy" id="81985"/>
    <lineage>
        <taxon>Eukaryota</taxon>
        <taxon>Viridiplantae</taxon>
        <taxon>Streptophyta</taxon>
        <taxon>Embryophyta</taxon>
        <taxon>Tracheophyta</taxon>
        <taxon>Spermatophyta</taxon>
        <taxon>Magnoliopsida</taxon>
        <taxon>eudicotyledons</taxon>
        <taxon>Gunneridae</taxon>
        <taxon>Pentapetalae</taxon>
        <taxon>rosids</taxon>
        <taxon>malvids</taxon>
        <taxon>Brassicales</taxon>
        <taxon>Brassicaceae</taxon>
        <taxon>Camelineae</taxon>
        <taxon>Capsella</taxon>
    </lineage>
</organism>
<dbReference type="eggNOG" id="KOG0773">
    <property type="taxonomic scope" value="Eukaryota"/>
</dbReference>
<accession>R0F3V1</accession>
<protein>
    <recommendedName>
        <fullName evidence="10">Homeobox domain-containing protein</fullName>
    </recommendedName>
</protein>
<evidence type="ECO:0000256" key="7">
    <source>
        <dbReference type="ARBA" id="ARBA00023242"/>
    </source>
</evidence>
<dbReference type="STRING" id="81985.R0F3V1"/>
<dbReference type="EMBL" id="KB870811">
    <property type="protein sequence ID" value="EOA16397.1"/>
    <property type="molecule type" value="Genomic_DNA"/>
</dbReference>
<dbReference type="PROSITE" id="PS50071">
    <property type="entry name" value="HOMEOBOX_2"/>
    <property type="match status" value="1"/>
</dbReference>
<comment type="subcellular location">
    <subcellularLocation>
        <location evidence="1 8">Nucleus</location>
    </subcellularLocation>
</comment>
<dbReference type="Gene3D" id="1.10.10.60">
    <property type="entry name" value="Homeodomain-like"/>
    <property type="match status" value="1"/>
</dbReference>
<evidence type="ECO:0000256" key="6">
    <source>
        <dbReference type="ARBA" id="ARBA00023163"/>
    </source>
</evidence>
<reference evidence="12" key="1">
    <citation type="journal article" date="2013" name="Nat. Genet.">
        <title>The Capsella rubella genome and the genomic consequences of rapid mating system evolution.</title>
        <authorList>
            <person name="Slotte T."/>
            <person name="Hazzouri K.M."/>
            <person name="Agren J.A."/>
            <person name="Koenig D."/>
            <person name="Maumus F."/>
            <person name="Guo Y.L."/>
            <person name="Steige K."/>
            <person name="Platts A.E."/>
            <person name="Escobar J.S."/>
            <person name="Newman L.K."/>
            <person name="Wang W."/>
            <person name="Mandakova T."/>
            <person name="Vello E."/>
            <person name="Smith L.M."/>
            <person name="Henz S.R."/>
            <person name="Steffen J."/>
            <person name="Takuno S."/>
            <person name="Brandvain Y."/>
            <person name="Coop G."/>
            <person name="Andolfatto P."/>
            <person name="Hu T.T."/>
            <person name="Blanchette M."/>
            <person name="Clark R.M."/>
            <person name="Quesneville H."/>
            <person name="Nordborg M."/>
            <person name="Gaut B.S."/>
            <person name="Lysak M.A."/>
            <person name="Jenkins J."/>
            <person name="Grimwood J."/>
            <person name="Chapman J."/>
            <person name="Prochnik S."/>
            <person name="Shu S."/>
            <person name="Rokhsar D."/>
            <person name="Schmutz J."/>
            <person name="Weigel D."/>
            <person name="Wright S.I."/>
        </authorList>
    </citation>
    <scope>NUCLEOTIDE SEQUENCE [LARGE SCALE GENOMIC DNA]</scope>
    <source>
        <strain evidence="12">cv. Monte Gargano</strain>
    </source>
</reference>
<evidence type="ECO:0000256" key="1">
    <source>
        <dbReference type="ARBA" id="ARBA00004123"/>
    </source>
</evidence>
<evidence type="ECO:0000313" key="12">
    <source>
        <dbReference type="Proteomes" id="UP000029121"/>
    </source>
</evidence>
<evidence type="ECO:0000256" key="8">
    <source>
        <dbReference type="PROSITE-ProRule" id="PRU00108"/>
    </source>
</evidence>
<evidence type="ECO:0000256" key="4">
    <source>
        <dbReference type="ARBA" id="ARBA00023125"/>
    </source>
</evidence>
<dbReference type="Proteomes" id="UP000029121">
    <property type="component" value="Unassembled WGS sequence"/>
</dbReference>
<sequence>MENYPETQFLPGNSMIHMNATVSYSQELASRERTEATNNVSASQERQALSRFGQVSQMQDADQDFGSWRDEASDRNGFQLMSAMASSTAHPHTGQGLSLSLGSQILPGIHQSMAPRAEHFRGNEYATQSFPGGNQNLDVVRTIPNSKYLKAAQQLLDEAVNVRKALKQFQAEGDKNNEKPQEPDHNTQDSSTNAPPEISQSERQEMQSKLTKLLSMLDEVDRRYKQYYQQMQIVVSSFDVIAGYGAAKPYTALALQTISRHFRSLRDAISGQILVIRKSLGEQQDGSDGKRVGIISRLKYVDQHLRQQRGFMQPQAWRPQRGLPENSVLILRAWLFEHFLHPYPKDSDKIMLARQTGLSRGQVSNWFINARVRLWKPMVEEIYKEEFTENDSNSSSENTPKTSEIGPAAADDEDRAQEFSHDQTKTDHGHDGYGEETCGMVQGSQMDDRRFMAVEPTYHVADMSRLGRGAVSLTLGLQNSNGHDNVVAMSSTEAYNNSFPGVDIYENAIPGAEQEYVNPGSRSQNRTSSSQLVHDFVA</sequence>
<feature type="compositionally biased region" description="Polar residues" evidence="9">
    <location>
        <begin position="520"/>
        <end position="532"/>
    </location>
</feature>
<keyword evidence="12" id="KW-1185">Reference proteome</keyword>
<dbReference type="GO" id="GO:0005634">
    <property type="term" value="C:nucleus"/>
    <property type="evidence" value="ECO:0007669"/>
    <property type="project" value="UniProtKB-SubCell"/>
</dbReference>
<dbReference type="CDD" id="cd00086">
    <property type="entry name" value="homeodomain"/>
    <property type="match status" value="1"/>
</dbReference>
<dbReference type="InterPro" id="IPR050224">
    <property type="entry name" value="TALE_homeobox"/>
</dbReference>
<feature type="DNA-binding region" description="Homeobox" evidence="8">
    <location>
        <begin position="316"/>
        <end position="378"/>
    </location>
</feature>
<comment type="similarity">
    <text evidence="2">Belongs to the TALE/BELL homeobox family.</text>
</comment>
<keyword evidence="7 8" id="KW-0539">Nucleus</keyword>
<dbReference type="AlphaFoldDB" id="R0F3V1"/>
<feature type="region of interest" description="Disordered" evidence="9">
    <location>
        <begin position="171"/>
        <end position="205"/>
    </location>
</feature>
<dbReference type="KEGG" id="crb:17878526"/>
<keyword evidence="4 8" id="KW-0238">DNA-binding</keyword>
<dbReference type="OrthoDB" id="10056939at2759"/>
<dbReference type="InterPro" id="IPR008422">
    <property type="entry name" value="KN_HD"/>
</dbReference>
<name>R0F3V1_9BRAS</name>
<evidence type="ECO:0000313" key="11">
    <source>
        <dbReference type="EMBL" id="EOA16397.1"/>
    </source>
</evidence>
<keyword evidence="5 8" id="KW-0371">Homeobox</keyword>
<feature type="domain" description="Homeobox" evidence="10">
    <location>
        <begin position="314"/>
        <end position="377"/>
    </location>
</feature>
<dbReference type="InterPro" id="IPR001356">
    <property type="entry name" value="HD"/>
</dbReference>
<proteinExistence type="inferred from homology"/>
<feature type="compositionally biased region" description="Basic and acidic residues" evidence="9">
    <location>
        <begin position="416"/>
        <end position="433"/>
    </location>
</feature>
<feature type="region of interest" description="Disordered" evidence="9">
    <location>
        <begin position="515"/>
        <end position="538"/>
    </location>
</feature>
<dbReference type="Pfam" id="PF07526">
    <property type="entry name" value="POX"/>
    <property type="match status" value="1"/>
</dbReference>
<dbReference type="Pfam" id="PF05920">
    <property type="entry name" value="Homeobox_KN"/>
    <property type="match status" value="1"/>
</dbReference>
<evidence type="ECO:0000256" key="2">
    <source>
        <dbReference type="ARBA" id="ARBA00006454"/>
    </source>
</evidence>
<evidence type="ECO:0000259" key="10">
    <source>
        <dbReference type="PROSITE" id="PS50071"/>
    </source>
</evidence>
<dbReference type="GO" id="GO:0003677">
    <property type="term" value="F:DNA binding"/>
    <property type="evidence" value="ECO:0007669"/>
    <property type="project" value="UniProtKB-UniRule"/>
</dbReference>
<feature type="compositionally biased region" description="Basic and acidic residues" evidence="9">
    <location>
        <begin position="172"/>
        <end position="187"/>
    </location>
</feature>
<dbReference type="SUPFAM" id="SSF46689">
    <property type="entry name" value="Homeodomain-like"/>
    <property type="match status" value="1"/>
</dbReference>
<feature type="region of interest" description="Disordered" evidence="9">
    <location>
        <begin position="386"/>
        <end position="433"/>
    </location>
</feature>
<feature type="compositionally biased region" description="Polar residues" evidence="9">
    <location>
        <begin position="188"/>
        <end position="199"/>
    </location>
</feature>
<keyword evidence="6" id="KW-0804">Transcription</keyword>
<dbReference type="PANTHER" id="PTHR11850">
    <property type="entry name" value="HOMEOBOX PROTEIN TRANSCRIPTION FACTORS"/>
    <property type="match status" value="1"/>
</dbReference>
<evidence type="ECO:0000256" key="3">
    <source>
        <dbReference type="ARBA" id="ARBA00023015"/>
    </source>
</evidence>
<dbReference type="SMART" id="SM00389">
    <property type="entry name" value="HOX"/>
    <property type="match status" value="1"/>
</dbReference>
<keyword evidence="3" id="KW-0805">Transcription regulation</keyword>
<dbReference type="SMART" id="SM00574">
    <property type="entry name" value="POX"/>
    <property type="match status" value="1"/>
</dbReference>
<dbReference type="GO" id="GO:0006355">
    <property type="term" value="P:regulation of DNA-templated transcription"/>
    <property type="evidence" value="ECO:0007669"/>
    <property type="project" value="InterPro"/>
</dbReference>
<gene>
    <name evidence="11" type="ORF">CARUB_v10004551mg</name>
</gene>
<dbReference type="InterPro" id="IPR006563">
    <property type="entry name" value="POX_dom"/>
</dbReference>
<dbReference type="InterPro" id="IPR009057">
    <property type="entry name" value="Homeodomain-like_sf"/>
</dbReference>
<evidence type="ECO:0000256" key="5">
    <source>
        <dbReference type="ARBA" id="ARBA00023155"/>
    </source>
</evidence>
<evidence type="ECO:0000256" key="9">
    <source>
        <dbReference type="SAM" id="MobiDB-lite"/>
    </source>
</evidence>